<dbReference type="Gene3D" id="2.10.110.10">
    <property type="entry name" value="Cysteine Rich Protein"/>
    <property type="match status" value="1"/>
</dbReference>
<feature type="region of interest" description="Disordered" evidence="5">
    <location>
        <begin position="1027"/>
        <end position="1068"/>
    </location>
</feature>
<gene>
    <name evidence="10" type="primary">LOC100202236</name>
</gene>
<accession>A0ABM4C9N8</accession>
<evidence type="ECO:0000313" key="10">
    <source>
        <dbReference type="RefSeq" id="XP_065658347.1"/>
    </source>
</evidence>
<dbReference type="SMART" id="SM01203">
    <property type="entry name" value="DUF3585"/>
    <property type="match status" value="1"/>
</dbReference>
<dbReference type="InterPro" id="IPR036872">
    <property type="entry name" value="CH_dom_sf"/>
</dbReference>
<evidence type="ECO:0000259" key="8">
    <source>
        <dbReference type="PROSITE" id="PS51848"/>
    </source>
</evidence>
<dbReference type="Pfam" id="PF12130">
    <property type="entry name" value="bMERB_dom"/>
    <property type="match status" value="1"/>
</dbReference>
<feature type="domain" description="Calponin-homology (CH)" evidence="6">
    <location>
        <begin position="2"/>
        <end position="108"/>
    </location>
</feature>
<dbReference type="Proteomes" id="UP001652625">
    <property type="component" value="Chromosome 08"/>
</dbReference>
<feature type="region of interest" description="Disordered" evidence="5">
    <location>
        <begin position="797"/>
        <end position="820"/>
    </location>
</feature>
<feature type="region of interest" description="Disordered" evidence="5">
    <location>
        <begin position="718"/>
        <end position="774"/>
    </location>
</feature>
<protein>
    <submittedName>
        <fullName evidence="10">MICAL-like protein 1 isoform X2</fullName>
    </submittedName>
</protein>
<dbReference type="SUPFAM" id="SSF57716">
    <property type="entry name" value="Glucocorticoid receptor-like (DNA-binding domain)"/>
    <property type="match status" value="1"/>
</dbReference>
<dbReference type="GeneID" id="100202236"/>
<dbReference type="SUPFAM" id="SSF47576">
    <property type="entry name" value="Calponin-homology domain, CH-domain"/>
    <property type="match status" value="1"/>
</dbReference>
<evidence type="ECO:0000256" key="1">
    <source>
        <dbReference type="ARBA" id="ARBA00022723"/>
    </source>
</evidence>
<dbReference type="Pfam" id="PF00412">
    <property type="entry name" value="LIM"/>
    <property type="match status" value="1"/>
</dbReference>
<feature type="domain" description="BMERB" evidence="8">
    <location>
        <begin position="879"/>
        <end position="1031"/>
    </location>
</feature>
<feature type="compositionally biased region" description="Polar residues" evidence="5">
    <location>
        <begin position="1029"/>
        <end position="1041"/>
    </location>
</feature>
<dbReference type="Pfam" id="PF00307">
    <property type="entry name" value="CH"/>
    <property type="match status" value="1"/>
</dbReference>
<dbReference type="InterPro" id="IPR001715">
    <property type="entry name" value="CH_dom"/>
</dbReference>
<feature type="compositionally biased region" description="Basic and acidic residues" evidence="5">
    <location>
        <begin position="803"/>
        <end position="820"/>
    </location>
</feature>
<keyword evidence="1 4" id="KW-0479">Metal-binding</keyword>
<feature type="compositionally biased region" description="Basic and acidic residues" evidence="5">
    <location>
        <begin position="594"/>
        <end position="606"/>
    </location>
</feature>
<dbReference type="InterPro" id="IPR001781">
    <property type="entry name" value="Znf_LIM"/>
</dbReference>
<dbReference type="PANTHER" id="PTHR23167">
    <property type="entry name" value="CALPONIN HOMOLOGY DOMAIN-CONTAINING PROTEIN DDB_G0272472-RELATED"/>
    <property type="match status" value="1"/>
</dbReference>
<dbReference type="PROSITE" id="PS51848">
    <property type="entry name" value="BMERB"/>
    <property type="match status" value="1"/>
</dbReference>
<feature type="region of interest" description="Disordered" evidence="5">
    <location>
        <begin position="670"/>
        <end position="705"/>
    </location>
</feature>
<dbReference type="InterPro" id="IPR050540">
    <property type="entry name" value="F-actin_Monoox_Mical"/>
</dbReference>
<feature type="compositionally biased region" description="Polar residues" evidence="5">
    <location>
        <begin position="607"/>
        <end position="616"/>
    </location>
</feature>
<feature type="compositionally biased region" description="Low complexity" evidence="5">
    <location>
        <begin position="731"/>
        <end position="751"/>
    </location>
</feature>
<feature type="compositionally biased region" description="Basic residues" evidence="5">
    <location>
        <begin position="1053"/>
        <end position="1068"/>
    </location>
</feature>
<evidence type="ECO:0000256" key="4">
    <source>
        <dbReference type="PROSITE-ProRule" id="PRU00125"/>
    </source>
</evidence>
<feature type="region of interest" description="Disordered" evidence="5">
    <location>
        <begin position="112"/>
        <end position="131"/>
    </location>
</feature>
<dbReference type="PANTHER" id="PTHR23167:SF46">
    <property type="entry name" value="EPS15 HOMOLOGY DOMAIN CONTAINING PROTEIN-BINDING PROTEIN 1, ISOFORM F"/>
    <property type="match status" value="1"/>
</dbReference>
<feature type="region of interest" description="Disordered" evidence="5">
    <location>
        <begin position="574"/>
        <end position="616"/>
    </location>
</feature>
<dbReference type="RefSeq" id="XP_065658347.1">
    <property type="nucleotide sequence ID" value="XM_065802275.1"/>
</dbReference>
<name>A0ABM4C9N8_HYDVU</name>
<evidence type="ECO:0000256" key="3">
    <source>
        <dbReference type="ARBA" id="ARBA00023038"/>
    </source>
</evidence>
<feature type="domain" description="LIM zinc-binding" evidence="7">
    <location>
        <begin position="151"/>
        <end position="213"/>
    </location>
</feature>
<feature type="region of interest" description="Disordered" evidence="5">
    <location>
        <begin position="846"/>
        <end position="872"/>
    </location>
</feature>
<keyword evidence="2 4" id="KW-0862">Zinc</keyword>
<dbReference type="SMART" id="SM00033">
    <property type="entry name" value="CH"/>
    <property type="match status" value="1"/>
</dbReference>
<keyword evidence="9" id="KW-1185">Reference proteome</keyword>
<dbReference type="InterPro" id="IPR022735">
    <property type="entry name" value="bMERB_dom"/>
</dbReference>
<dbReference type="PROSITE" id="PS00478">
    <property type="entry name" value="LIM_DOMAIN_1"/>
    <property type="match status" value="1"/>
</dbReference>
<organism evidence="9 10">
    <name type="scientific">Hydra vulgaris</name>
    <name type="common">Hydra</name>
    <name type="synonym">Hydra attenuata</name>
    <dbReference type="NCBI Taxonomy" id="6087"/>
    <lineage>
        <taxon>Eukaryota</taxon>
        <taxon>Metazoa</taxon>
        <taxon>Cnidaria</taxon>
        <taxon>Hydrozoa</taxon>
        <taxon>Hydroidolina</taxon>
        <taxon>Anthoathecata</taxon>
        <taxon>Aplanulata</taxon>
        <taxon>Hydridae</taxon>
        <taxon>Hydra</taxon>
    </lineage>
</organism>
<sequence>MATGIKGLLVWCKNITQHYENAPVSNMTTSWRNGLAFCAIIHYYRPDLIDYYSLDEKNVAENNSLAFRIAEEQFDIPALLDVEDMVKMSVPDRLSVMTYLSQYYNYFKDKMPGESSRSSRKRPNEWSHSLPVEKRPTNVQKTYTEKQLNASYCFSCGKVVYLMEKVVVEGFIFHRVCFKCNVCGNLLKSTTYKLSEDKHFCCEKHSFGKVEKPKEVIEFTDNSKSAECLKEDEKEINVSPFRRNEVFTRRGLRPQSTPVDIQCHQSYSIKPGENVLQPTIPSIPKAKAYLANILKKKEIEENSLEFNNPAYQHHLELSAYMNRLNQSEPNLVHVNEKATESVICHKNVETQISSVSPTLGVSLSKDNLNSFGENYENITGIASSPKKPDNFLSAKENSEQIVDSQAIKLPDNVLFFKGDCEQTTDMKNHKKKLVLRKKKKGARKESFLNQKSAENEFTSNAGSASSCEVTSESYESNCHDYENITSFKENAIISNQDCESLVQDQPSENDYEQINYFEIKSTSKELEDSNKKLESNFKTTKEEVFLNESKNIETDNLIYVNTENILNKDEKNNKLRGSKCSEKSNNPFESSDSEPDKPSEPEKDFSENSNLSSSNPFLGSVDNLYENDFVNSSSDATLNPFLSDSENLNNSNPFLCGSSDEDEAVMAVNNDGFSKKPDKPTIFRSQLNSSKKRMAPNPPVRVVNEKPTVVPRPSVRNIKNVSHPTADPRLSPCNSTSVSESSESPNFSVNNKTFVKAPSVKKRAPNPPPKNTEKSLMNENVERVKTIIDNVLGSSVPSQNIQESDKNINHTENNYKKNDKCDHDQNVIKCSNEKETGLENVTVNKNIDSSRQSRVSLRQSNRRKAPERPAKPPVTFEEDIAEHKLILKKNLSKIEIIENELSHIEQLQGILEMEGVEMEKKLRECQNGEQEESYLIEWFQLVNKKNNLLRKENELIYMLQDIQLLNQQREKEFQLRQLILKPESMRSKEEQQLENQLLETILLLVSKRNAIVDRLEEDRLKETEEDTEINTMINGLSSPSKSVIPASVTSKTKEKKKKKKKIKNLKKK</sequence>
<dbReference type="PROSITE" id="PS50023">
    <property type="entry name" value="LIM_DOMAIN_2"/>
    <property type="match status" value="1"/>
</dbReference>
<keyword evidence="3 4" id="KW-0440">LIM domain</keyword>
<dbReference type="Gene3D" id="1.10.418.10">
    <property type="entry name" value="Calponin-like domain"/>
    <property type="match status" value="1"/>
</dbReference>
<evidence type="ECO:0000313" key="9">
    <source>
        <dbReference type="Proteomes" id="UP001652625"/>
    </source>
</evidence>
<evidence type="ECO:0000256" key="2">
    <source>
        <dbReference type="ARBA" id="ARBA00022833"/>
    </source>
</evidence>
<dbReference type="CDD" id="cd09358">
    <property type="entry name" value="LIM_Mical_like"/>
    <property type="match status" value="1"/>
</dbReference>
<dbReference type="PROSITE" id="PS50021">
    <property type="entry name" value="CH"/>
    <property type="match status" value="1"/>
</dbReference>
<evidence type="ECO:0000259" key="6">
    <source>
        <dbReference type="PROSITE" id="PS50021"/>
    </source>
</evidence>
<evidence type="ECO:0000256" key="5">
    <source>
        <dbReference type="SAM" id="MobiDB-lite"/>
    </source>
</evidence>
<feature type="compositionally biased region" description="Low complexity" evidence="5">
    <location>
        <begin position="849"/>
        <end position="859"/>
    </location>
</feature>
<dbReference type="SMART" id="SM00132">
    <property type="entry name" value="LIM"/>
    <property type="match status" value="1"/>
</dbReference>
<reference evidence="10" key="1">
    <citation type="submission" date="2025-08" db="UniProtKB">
        <authorList>
            <consortium name="RefSeq"/>
        </authorList>
    </citation>
    <scope>IDENTIFICATION</scope>
</reference>
<evidence type="ECO:0000259" key="7">
    <source>
        <dbReference type="PROSITE" id="PS50023"/>
    </source>
</evidence>
<proteinExistence type="predicted"/>